<comment type="similarity">
    <text evidence="2">Belongs to the ABC transporter superfamily. ABCG family. PDR (TC 3.A.1.205) subfamily.</text>
</comment>
<keyword evidence="8 10" id="KW-0472">Membrane</keyword>
<sequence>MSNSLYSKSNSIKEEKHSTSSDLHFNNEDIEEVESINSFDDLENQNNAQLTHQISKILSHNSKNAGDGVERIESLARVLSTKTKKQLESLVIKEGLDFDLQQVLDYLRTQKLEQGIISNDTGVAFNGLNVIGVDASAAVAPSLDAMLHEYATWPKRLIQGKNKPITKYIVKDAIGVVESGEMLMIIGRPGAGASSTMRAIAGEISEFVEVNGHFSYDGLDQQQMMKAFKGYVIYVPELDFHFPRITVKETLDFAIKCKLPRTRVDDISKQEYVDTMRDLWCTVFGLKHTYKTIVGSGVVRGVSGGERKRVSLVEALGMSASIYCWDNATLGLDASSALEFAQAIRTATNMTNTTAIICVYQAGQKIYDLMDKVSVLYNGQQIYYGPAEEACEYFINMGFIKPNRMTSAEFLTSVTLDFENKNLECQPGYESTIPKNVDEFIAYWKSSPQYQAALDSFNDYIAKHSPEQTQKRLEDSMKQKKQKNEPLHSVYTTNYWTQVKNCMVRGVHRVKGDMTYTKVYLLSFIFKGFIIGSMFYRIDPRDQSTTEGAYSRGGLIFFVLLFCAVTTLAEISSSFANRAIIMKHKSYSMYHTSAEALQEIFTEFPIKLLAVFILSLLTYWMPSLKWDAGAYFQYLLNMIVLQQCTSFLFKCCAAMTKDGTTAHAVGGLSILILCIYSGFFIPAGQMHHWGRWIRYINPINYAFESAVATEFHGRQMLCSQLIPSGPNYKSVSLANQICNAAGAVPGQLFVSGDAYVKQQYHSRYYPDAWQSWGVNLVWTFGYIVLNVILAEYLKPLEGGGDLLLFKRGFMPNFGDNADSKVATREEMMTALNGDNVDLDEVIANKDIFSWKNLNVDVKYDGGSRRLLDNVYGYVKPGKMTALMGSSGAGKTVLLTTLSQRIKGVTITGDLLVNNKPLPQSFKRSCGFVTQADNHMTELTVKESLQFAADLRQNASVSHAEKMEYVDKIIKLLGMQNYENAVVGKIGRGLNVEQRKKLSIGVELVAKPSLLLFLDEPTSGLDSNSSWNIIQFLKALADSGMSILCTVHQPSATLFEEFDRLLLLKRGGEMVYFGDIGKNSRTMLSYLERESGLLCDKSENPAEWMLDVVVGNSVGKDWAKTWRESPEHYAAIEELDALNNSLTSKAQTEDPELLTKYAAPLLSQFKTVMWRTNIQFWRAPVYLRAKFFECVVCALFVGLSYVWTGKHNYVQDGTQAFSSTFVMLIIALAMINQMHVFAYDARVLYEVRESDSSTFHWSALLISHTLVETAWSALCIFFCFICYYWPMRGNGAASHAGYWFLIYVVQFPLYFISYGAWIIYMSPDIPSASMINSNLFAMMMLFCGILQPKNKMPGFWTFMYKVSPLTYVVQSMTLPLVHGKEIKCLPTEFLKIIPPSGQNCGEFLDPYAKDYPGYIDNPSSTDVCNYCPYNSEDQVVEHFGVHWDQRWRNFGLLWAYILFNFVAMCVCYYYFRVKVWSLKSVLDFKKWFSGPRKERHEAETNIFKEKKDDKAAIKA</sequence>
<gene>
    <name evidence="12" type="ORF">AWRI3580_g3080</name>
</gene>
<keyword evidence="3" id="KW-0813">Transport</keyword>
<feature type="domain" description="ABC transporter" evidence="11">
    <location>
        <begin position="842"/>
        <end position="1090"/>
    </location>
</feature>
<proteinExistence type="inferred from homology"/>
<dbReference type="PROSITE" id="PS00211">
    <property type="entry name" value="ABC_TRANSPORTER_1"/>
    <property type="match status" value="1"/>
</dbReference>
<dbReference type="InterPro" id="IPR017871">
    <property type="entry name" value="ABC_transporter-like_CS"/>
</dbReference>
<evidence type="ECO:0000256" key="5">
    <source>
        <dbReference type="ARBA" id="ARBA00022741"/>
    </source>
</evidence>
<feature type="transmembrane region" description="Helical" evidence="10">
    <location>
        <begin position="1258"/>
        <end position="1285"/>
    </location>
</feature>
<feature type="domain" description="ABC transporter" evidence="11">
    <location>
        <begin position="155"/>
        <end position="403"/>
    </location>
</feature>
<evidence type="ECO:0000256" key="1">
    <source>
        <dbReference type="ARBA" id="ARBA00004141"/>
    </source>
</evidence>
<dbReference type="STRING" id="29833.A0A1E5RJG5"/>
<evidence type="ECO:0000259" key="11">
    <source>
        <dbReference type="PROSITE" id="PS50893"/>
    </source>
</evidence>
<feature type="transmembrane region" description="Helical" evidence="10">
    <location>
        <begin position="1186"/>
        <end position="1203"/>
    </location>
</feature>
<feature type="transmembrane region" description="Helical" evidence="10">
    <location>
        <begin position="1297"/>
        <end position="1318"/>
    </location>
</feature>
<keyword evidence="7 10" id="KW-1133">Transmembrane helix</keyword>
<dbReference type="Pfam" id="PF00005">
    <property type="entry name" value="ABC_tran"/>
    <property type="match status" value="2"/>
</dbReference>
<accession>A0A1E5RJG5</accession>
<dbReference type="Proteomes" id="UP000095358">
    <property type="component" value="Unassembled WGS sequence"/>
</dbReference>
<dbReference type="InterPro" id="IPR010929">
    <property type="entry name" value="PDR_CDR_ABC"/>
</dbReference>
<dbReference type="InterPro" id="IPR003439">
    <property type="entry name" value="ABC_transporter-like_ATP-bd"/>
</dbReference>
<dbReference type="InterPro" id="IPR034003">
    <property type="entry name" value="ABCG_PDR_2"/>
</dbReference>
<reference evidence="13" key="1">
    <citation type="journal article" date="2016" name="Genome Announc.">
        <title>Genome sequences of three species of Hanseniaspora isolated from spontaneous wine fermentations.</title>
        <authorList>
            <person name="Sternes P.R."/>
            <person name="Lee D."/>
            <person name="Kutyna D.R."/>
            <person name="Borneman A.R."/>
        </authorList>
    </citation>
    <scope>NUCLEOTIDE SEQUENCE [LARGE SCALE GENOMIC DNA]</scope>
    <source>
        <strain evidence="13">AWRI3580</strain>
    </source>
</reference>
<dbReference type="Pfam" id="PF01061">
    <property type="entry name" value="ABC2_membrane"/>
    <property type="match status" value="2"/>
</dbReference>
<evidence type="ECO:0000313" key="12">
    <source>
        <dbReference type="EMBL" id="OEJ87026.1"/>
    </source>
</evidence>
<dbReference type="Gene3D" id="3.40.50.300">
    <property type="entry name" value="P-loop containing nucleotide triphosphate hydrolases"/>
    <property type="match status" value="2"/>
</dbReference>
<evidence type="ECO:0000256" key="2">
    <source>
        <dbReference type="ARBA" id="ARBA00006012"/>
    </source>
</evidence>
<keyword evidence="4 10" id="KW-0812">Transmembrane</keyword>
<evidence type="ECO:0000313" key="13">
    <source>
        <dbReference type="Proteomes" id="UP000095358"/>
    </source>
</evidence>
<evidence type="ECO:0000256" key="4">
    <source>
        <dbReference type="ARBA" id="ARBA00022692"/>
    </source>
</evidence>
<dbReference type="PROSITE" id="PS50893">
    <property type="entry name" value="ABC_TRANSPORTER_2"/>
    <property type="match status" value="2"/>
</dbReference>
<feature type="region of interest" description="Disordered" evidence="9">
    <location>
        <begin position="1"/>
        <end position="24"/>
    </location>
</feature>
<dbReference type="EMBL" id="LPNN01000005">
    <property type="protein sequence ID" value="OEJ87026.1"/>
    <property type="molecule type" value="Genomic_DNA"/>
</dbReference>
<feature type="compositionally biased region" description="Polar residues" evidence="9">
    <location>
        <begin position="1"/>
        <end position="10"/>
    </location>
</feature>
<organism evidence="12 13">
    <name type="scientific">Hanseniaspora uvarum</name>
    <name type="common">Yeast</name>
    <name type="synonym">Kloeckera apiculata</name>
    <dbReference type="NCBI Taxonomy" id="29833"/>
    <lineage>
        <taxon>Eukaryota</taxon>
        <taxon>Fungi</taxon>
        <taxon>Dikarya</taxon>
        <taxon>Ascomycota</taxon>
        <taxon>Saccharomycotina</taxon>
        <taxon>Saccharomycetes</taxon>
        <taxon>Saccharomycodales</taxon>
        <taxon>Saccharomycodaceae</taxon>
        <taxon>Hanseniaspora</taxon>
    </lineage>
</organism>
<feature type="transmembrane region" description="Helical" evidence="10">
    <location>
        <begin position="1215"/>
        <end position="1237"/>
    </location>
</feature>
<name>A0A1E5RJG5_HANUV</name>
<evidence type="ECO:0000256" key="10">
    <source>
        <dbReference type="SAM" id="Phobius"/>
    </source>
</evidence>
<dbReference type="InterPro" id="IPR027417">
    <property type="entry name" value="P-loop_NTPase"/>
</dbReference>
<feature type="transmembrane region" description="Helical" evidence="10">
    <location>
        <begin position="519"/>
        <end position="536"/>
    </location>
</feature>
<dbReference type="SMART" id="SM00382">
    <property type="entry name" value="AAA"/>
    <property type="match status" value="2"/>
</dbReference>
<feature type="transmembrane region" description="Helical" evidence="10">
    <location>
        <begin position="772"/>
        <end position="793"/>
    </location>
</feature>
<evidence type="ECO:0000256" key="8">
    <source>
        <dbReference type="ARBA" id="ARBA00023136"/>
    </source>
</evidence>
<feature type="transmembrane region" description="Helical" evidence="10">
    <location>
        <begin position="1330"/>
        <end position="1347"/>
    </location>
</feature>
<evidence type="ECO:0000256" key="3">
    <source>
        <dbReference type="ARBA" id="ARBA00022448"/>
    </source>
</evidence>
<dbReference type="InterPro" id="IPR013525">
    <property type="entry name" value="ABC2_TM"/>
</dbReference>
<dbReference type="FunFam" id="3.40.50.300:FF:000054">
    <property type="entry name" value="ABC multidrug transporter atrF"/>
    <property type="match status" value="1"/>
</dbReference>
<dbReference type="OrthoDB" id="245989at2759"/>
<dbReference type="Pfam" id="PF19055">
    <property type="entry name" value="ABC2_membrane_7"/>
    <property type="match status" value="1"/>
</dbReference>
<dbReference type="InterPro" id="IPR003593">
    <property type="entry name" value="AAA+_ATPase"/>
</dbReference>
<dbReference type="GO" id="GO:0140359">
    <property type="term" value="F:ABC-type transporter activity"/>
    <property type="evidence" value="ECO:0007669"/>
    <property type="project" value="InterPro"/>
</dbReference>
<dbReference type="PANTHER" id="PTHR19241">
    <property type="entry name" value="ATP-BINDING CASSETTE TRANSPORTER"/>
    <property type="match status" value="1"/>
</dbReference>
<dbReference type="GO" id="GO:0016887">
    <property type="term" value="F:ATP hydrolysis activity"/>
    <property type="evidence" value="ECO:0007669"/>
    <property type="project" value="InterPro"/>
</dbReference>
<feature type="transmembrane region" description="Helical" evidence="10">
    <location>
        <begin position="600"/>
        <end position="619"/>
    </location>
</feature>
<dbReference type="GO" id="GO:0016020">
    <property type="term" value="C:membrane"/>
    <property type="evidence" value="ECO:0007669"/>
    <property type="project" value="UniProtKB-SubCell"/>
</dbReference>
<evidence type="ECO:0000256" key="9">
    <source>
        <dbReference type="SAM" id="MobiDB-lite"/>
    </source>
</evidence>
<keyword evidence="13" id="KW-1185">Reference proteome</keyword>
<keyword evidence="5" id="KW-0547">Nucleotide-binding</keyword>
<dbReference type="GO" id="GO:0005524">
    <property type="term" value="F:ATP binding"/>
    <property type="evidence" value="ECO:0007669"/>
    <property type="project" value="UniProtKB-KW"/>
</dbReference>
<evidence type="ECO:0000256" key="7">
    <source>
        <dbReference type="ARBA" id="ARBA00022989"/>
    </source>
</evidence>
<evidence type="ECO:0000256" key="6">
    <source>
        <dbReference type="ARBA" id="ARBA00022840"/>
    </source>
</evidence>
<protein>
    <submittedName>
        <fullName evidence="12">ATP-dependent permease PDR12</fullName>
    </submittedName>
</protein>
<feature type="transmembrane region" description="Helical" evidence="10">
    <location>
        <begin position="556"/>
        <end position="580"/>
    </location>
</feature>
<feature type="transmembrane region" description="Helical" evidence="10">
    <location>
        <begin position="1452"/>
        <end position="1470"/>
    </location>
</feature>
<dbReference type="VEuPathDB" id="FungiDB:AWRI3580_g3080"/>
<dbReference type="SUPFAM" id="SSF52540">
    <property type="entry name" value="P-loop containing nucleoside triphosphate hydrolases"/>
    <property type="match status" value="2"/>
</dbReference>
<comment type="subcellular location">
    <subcellularLocation>
        <location evidence="1">Membrane</location>
        <topology evidence="1">Multi-pass membrane protein</topology>
    </subcellularLocation>
</comment>
<feature type="transmembrane region" description="Helical" evidence="10">
    <location>
        <begin position="661"/>
        <end position="681"/>
    </location>
</feature>
<dbReference type="InterPro" id="IPR043926">
    <property type="entry name" value="ABCG_dom"/>
</dbReference>
<keyword evidence="6" id="KW-0067">ATP-binding</keyword>
<dbReference type="Pfam" id="PF06422">
    <property type="entry name" value="PDR_CDR"/>
    <property type="match status" value="1"/>
</dbReference>
<comment type="caution">
    <text evidence="12">The sequence shown here is derived from an EMBL/GenBank/DDBJ whole genome shotgun (WGS) entry which is preliminary data.</text>
</comment>
<dbReference type="CDD" id="cd03232">
    <property type="entry name" value="ABCG_PDR_domain2"/>
    <property type="match status" value="1"/>
</dbReference>